<gene>
    <name evidence="4" type="ORF">HP550_06015</name>
</gene>
<keyword evidence="1" id="KW-0328">Glycosyltransferase</keyword>
<keyword evidence="2 4" id="KW-0808">Transferase</keyword>
<dbReference type="Pfam" id="PF13692">
    <property type="entry name" value="Glyco_trans_1_4"/>
    <property type="match status" value="1"/>
</dbReference>
<proteinExistence type="predicted"/>
<dbReference type="Gene3D" id="3.40.50.2000">
    <property type="entry name" value="Glycogen Phosphorylase B"/>
    <property type="match status" value="2"/>
</dbReference>
<evidence type="ECO:0000256" key="2">
    <source>
        <dbReference type="ARBA" id="ARBA00022679"/>
    </source>
</evidence>
<dbReference type="CDD" id="cd03809">
    <property type="entry name" value="GT4_MtfB-like"/>
    <property type="match status" value="1"/>
</dbReference>
<feature type="domain" description="Glycosyltransferase subfamily 4-like N-terminal" evidence="3">
    <location>
        <begin position="11"/>
        <end position="167"/>
    </location>
</feature>
<name>A0A7Y6A1K7_9CELL</name>
<dbReference type="Proteomes" id="UP000565724">
    <property type="component" value="Unassembled WGS sequence"/>
</dbReference>
<dbReference type="PANTHER" id="PTHR46401:SF2">
    <property type="entry name" value="GLYCOSYLTRANSFERASE WBBK-RELATED"/>
    <property type="match status" value="1"/>
</dbReference>
<dbReference type="InterPro" id="IPR028098">
    <property type="entry name" value="Glyco_trans_4-like_N"/>
</dbReference>
<sequence>MTVEQCWQPVPGGSGSYIAELTRALADDPTVDVVGIAARHGDDEVPRPAPTGRVVRAPLPRLALYEAWSRLRRPRAESLTGPLDVVHATTWAIPGRKVPLVVTVHDLAFLREPDHFTARGNAFFRRAVEIVRAEAAQVVVPSGTTRDDCVAHGFAAEQITVVPHGVRAAEVGAADVTGWRRRSGVDRPYVLWCGTLEPRKNVVRLVEAFAAARAGGQLEHDLVLVGPDGWGETSRDVERALAVLPAGSVHLLGRLDDADLQVAYAGADAFAFPSLWEGFGMPVLEAMAHGVPVVTSAGSSMAEFAGDVGVLVDPLDVDEIAAGLVAAVGHDDADGLRARAAQFTWAASATAHAEVYRSAAG</sequence>
<reference evidence="4 5" key="1">
    <citation type="submission" date="2020-05" db="EMBL/GenBank/DDBJ databases">
        <title>Genome Sequencing of Type Strains.</title>
        <authorList>
            <person name="Lemaire J.F."/>
            <person name="Inderbitzin P."/>
            <person name="Gregorio O.A."/>
            <person name="Collins S.B."/>
            <person name="Wespe N."/>
            <person name="Knight-Connoni V."/>
        </authorList>
    </citation>
    <scope>NUCLEOTIDE SEQUENCE [LARGE SCALE GENOMIC DNA]</scope>
    <source>
        <strain evidence="4 5">ATCC 25174</strain>
    </source>
</reference>
<dbReference type="Pfam" id="PF13439">
    <property type="entry name" value="Glyco_transf_4"/>
    <property type="match status" value="1"/>
</dbReference>
<evidence type="ECO:0000313" key="4">
    <source>
        <dbReference type="EMBL" id="NUU16804.1"/>
    </source>
</evidence>
<accession>A0A7Y6A1K7</accession>
<organism evidence="4 5">
    <name type="scientific">Cellulomonas humilata</name>
    <dbReference type="NCBI Taxonomy" id="144055"/>
    <lineage>
        <taxon>Bacteria</taxon>
        <taxon>Bacillati</taxon>
        <taxon>Actinomycetota</taxon>
        <taxon>Actinomycetes</taxon>
        <taxon>Micrococcales</taxon>
        <taxon>Cellulomonadaceae</taxon>
        <taxon>Cellulomonas</taxon>
    </lineage>
</organism>
<keyword evidence="5" id="KW-1185">Reference proteome</keyword>
<evidence type="ECO:0000313" key="5">
    <source>
        <dbReference type="Proteomes" id="UP000565724"/>
    </source>
</evidence>
<dbReference type="AlphaFoldDB" id="A0A7Y6A1K7"/>
<comment type="caution">
    <text evidence="4">The sequence shown here is derived from an EMBL/GenBank/DDBJ whole genome shotgun (WGS) entry which is preliminary data.</text>
</comment>
<dbReference type="EMBL" id="JABMCI010000055">
    <property type="protein sequence ID" value="NUU16804.1"/>
    <property type="molecule type" value="Genomic_DNA"/>
</dbReference>
<dbReference type="GO" id="GO:0009103">
    <property type="term" value="P:lipopolysaccharide biosynthetic process"/>
    <property type="evidence" value="ECO:0007669"/>
    <property type="project" value="TreeGrafter"/>
</dbReference>
<evidence type="ECO:0000259" key="3">
    <source>
        <dbReference type="Pfam" id="PF13439"/>
    </source>
</evidence>
<dbReference type="PANTHER" id="PTHR46401">
    <property type="entry name" value="GLYCOSYLTRANSFERASE WBBK-RELATED"/>
    <property type="match status" value="1"/>
</dbReference>
<dbReference type="SUPFAM" id="SSF53756">
    <property type="entry name" value="UDP-Glycosyltransferase/glycogen phosphorylase"/>
    <property type="match status" value="1"/>
</dbReference>
<dbReference type="GO" id="GO:0016757">
    <property type="term" value="F:glycosyltransferase activity"/>
    <property type="evidence" value="ECO:0007669"/>
    <property type="project" value="UniProtKB-KW"/>
</dbReference>
<evidence type="ECO:0000256" key="1">
    <source>
        <dbReference type="ARBA" id="ARBA00022676"/>
    </source>
</evidence>
<protein>
    <submittedName>
        <fullName evidence="4">Glycosyltransferase family 4 protein</fullName>
    </submittedName>
</protein>